<dbReference type="InterPro" id="IPR008271">
    <property type="entry name" value="Ser/Thr_kinase_AS"/>
</dbReference>
<dbReference type="EMBL" id="BDIP01000016">
    <property type="protein sequence ID" value="GIQ79505.1"/>
    <property type="molecule type" value="Genomic_DNA"/>
</dbReference>
<keyword evidence="1" id="KW-0732">Signal</keyword>
<evidence type="ECO:0000313" key="10">
    <source>
        <dbReference type="Proteomes" id="UP000265618"/>
    </source>
</evidence>
<gene>
    <name evidence="9" type="ORF">KIPB_000156</name>
</gene>
<dbReference type="PROSITE" id="PS00107">
    <property type="entry name" value="PROTEIN_KINASE_ATP"/>
    <property type="match status" value="1"/>
</dbReference>
<evidence type="ECO:0000259" key="8">
    <source>
        <dbReference type="PROSITE" id="PS50011"/>
    </source>
</evidence>
<dbReference type="InterPro" id="IPR028994">
    <property type="entry name" value="Integrin_alpha_N"/>
</dbReference>
<comment type="caution">
    <text evidence="9">The sequence shown here is derived from an EMBL/GenBank/DDBJ whole genome shotgun (WGS) entry which is preliminary data.</text>
</comment>
<dbReference type="Proteomes" id="UP000265618">
    <property type="component" value="Unassembled WGS sequence"/>
</dbReference>
<evidence type="ECO:0000256" key="1">
    <source>
        <dbReference type="ARBA" id="ARBA00022729"/>
    </source>
</evidence>
<keyword evidence="3 6" id="KW-0547">Nucleotide-binding</keyword>
<sequence length="3414" mass="360955">MCAQDPGHPSLLSVQYDAPLSSLSLSLAQRERVDTVILPSIYPGVEGEREVVGYVVKGSVLSYSYSLSPTSYPVGLTVPLTVTVTEEGEGEGVQSTEALTLTLNGSAYTLGWSEDTSSYSAQVVVRDACTASVTGAVSGTVLLQETLTTYTPFTHITQLSRDDGASDDYYAGYTAVYGDWAMISAFGRGTGNTGACYVYHSVDGVWEYTQTLESETPSSNNSFGADLAMGDGWAAIGSYYAGNGVGFVDMYSLDTETGTWAKTERLASDTGRVFGTSIAISGTSLAIGAGYEDDGAVYVYTLEEGVGGTLSWELQQRLKPAVYIDDSVSFGVAVALDGDRLAVGTWDSPGLVYIFDRVGTTWTQTYLIESNWHFGRTVALSGDTLVVWQEDRYVFVYTKVGDDWVAQQTLIGVTNGSHFGRALSLVGSTLVVGASAENSGTGAVYVYQEQDGVWEVVYQMDGTASGASLGYSVSLSGSTLVVGARGWDGNIGAALILDSVYEPSAPQELLIGTTAVKVSMSDLEEPGMAVSLSLDSTTYSLDWQGETGTYYLDSSTVLVDDTSVEASIHYTPVPECSLIEYVSVPVSLEYGPVVDVYCPPVDVSETTLSVYLYNSLGASIIEAEREVLVQYDDSGVDIQGVWDTDAGVISTALPAAGLHALHVYVDGDVFSVPASVYDAASLPTGASADVSPLYLPVSIPTTVSITVLDAEGGVVGGDTPSVSITVGGVVIPAGWDQDTYTHTASVTLSQTGTAEVKVGDSVVQEVGLYVDVASFTVDNTFIGGSDIPVGFHIYDHDDIHRLDSSRAGAFELWLNSKGQSSAVTSTYDTDTASDPPCPEYRVLLDVSTLSAGIHDVSLLTDSGNILSSTVTVAGTPDGVSVSGSLVTTVVAGVDASLTLTVTGDGVPIHTPLSLSVLVEGEADTPDACVFNRSDAFSYTCPVGATTAGSTSYTITASYGSESETVYTSALTVSIAPYSFDYTSQFYQTDQAGVATVHPQWTYGIPVYESFGCEMRAFDAFGNEFSSAPSGVTVSVEYGGSEGSQTVNADWDTDSQAFSTAALLSEATPGVYSVTFSVTQGGTTDTLQLSTEIVHAAPSTTLTSIDIAEGVLAGTSRTLTVTPVDGYGHAVTDMRVQASWHSKDISASAVSPSGAVSLDYDITVPTQVGATPLYVWLSYPDGTGTVDIQRSVDVSAGDTSSFTIALKELSPYGCGVTTCAVVLSLFDAYSNAVGNDGRVTSVYRSDCPSCDNTVTYANNTFQDSSLALPDYDCDAGTADIPVTLVTEQGTELSATLTVPGSPDIAHTVVETAHIEATAVTFYSTSQTGYSVYLVDKWTSEVKPLYAGVVTVSTAPCDLEVTAAYYSELSSGNLQGISDITVLSTFQLVLCLLDSWGNLITSDPGATVTGQLFGSSALSYTYTWDGDLSAYVSTSLAETVSGTYSVDSTVGGTVIPLQVHVLCGPPTSTSSVSPLVGMAGETLTLTAVPLDTLDNPCSDLEMRIGWTEDTTSPAVGWQYGSFQPHITCPTTVGEHSLYVSYSYPDSDTLEGTDMEYTFTVVEGYTASFTVQLQNTSSYGCGVAATTAVVLTLFDAYSNPVGDDGRVCTLYRTDCPDCVNTVSYADATYQDTVFSLPEYDCPDGTADIPVTLVTEQGTQLSGTLTLPGSPHMDNTAVETNSLVATAGTSVQQKVTLYDADGTYAGTNHLVFSRVTLAGNDTTGACLPEGDSFVCQMTFYITSQTGYSVYLVDKWTSEVKPLYDGVVTVSTAPYDLEVTAAYYSDQHEGLISGTADITVMSAFQFVLYLLDTWGNPIATDSGLTVTGRLLGSTTISFTCTWDSSLGAYVTSALTETVSGTFDVKIDVNSSEIALQAHVLCGPLTSTSSVSPLVGVAGETITLSSVAVDTHGNPCSDMEMRVGWVEAGTAPAVEWDNGSFAYEVTVPTLVGEHSLYVSYFYPDSDALEGADFEYTFTVEEGSAAGIATFATSIVFGEETALLVTVSDEFGNTVSGKQLLVSTNNETFVLCTQTGDSYTCPVTYSGSTDPVTLYSTYNGVLLETTTLPVSGIPDNTLSSLTPLRGVYSQTDTYTVRLESVAGDEVSKNLSISAALSPGATGTVCPYSTVARGWTCSLTFAPGQQLVYVYVGTTLLFSRTLSMGSSSPVAASTTVSPTVLAVDTPTTLHVRLHNEEGDHITHTGSVTYAVSVDVADAVTSLSYNEVTGTHSGTVLSSTTGPTSVVVTADGLFDHTVDIDVVPNYSLAGDAVALPLTTSSTSNAVSAYGSNILIGAPYTMVNDLSNVGSAYLIDTSSEASVGLMLPEESTAVTDGLLGVSVCLLDTIGFVGAPGTNSVYVVSSLGGSDWVLSQTLSGATGDVFGLSMSCTQTDNTGESLLLVGAPGSESAQIYTCDSLTGVCVLHSSLAPSASTTAYGASVDIDMDTIVVGTTVGGTFVYRRDESLSAWIEETTWDIGGSSVACAQSDSMTLAYVVDAIATSYTVSVYGRDDTGWELVQTLSPSLAESSSLGAKSERSLMQLVARGGVLAVTSTTTDTVTLYSTAAESVDDVFMSAKTVSLTAGQSDAVTLDETGSLVVVESSSEGPLLISYSLETPSYVLLEPSTFRQGATVSATVTVLTSLMSQHDDHLENMSLGVASESVSPSYDETTGTYLVSFTAPTEVGTTSVSCEYESGSGVESLTGYVLVLPGRPYPSSTVVSLPDGVTILTSNTYSTLSVALRSEYGTLNTETDTEVWVYMETSEHYSATGIALDDWYPCTLSESTGLYTAAVVTPTAGGDVTVAVSVAHPDSGTDIGDSVFYTHSGFTVESLEGPETSSLDLLVIAGGAGALIITLLVGWLCVRWQRQVKAHNRSVRGIDDRPKSQRSNTHLLEHSYGHSGSRPQSVGMQPMRLFIDSSVGSSLDRSALKATPVLPDKASIAGVTVGDVGTLPTDIVNIDNLGPMLRKRERSRPVTRQERRAQRKREWEGRDPADRGTLAERVLEASLSDTTLHKTQSFQALYSIGRFIGSGGFGKVYEAIEIASGMQVAVKFQPICGTSQSPDWEPQKTMTKAEFERFLQTFEGSEYLQRQRNLRRELAVAEHHPINSPFVIKILNHFRNSDSSNEMVIVMELVKGESLHEYLKRYPNRCPDTPLPHMLTIMYQLALGLLALKRAGVIHRDIKPDNIMVDEDGNVKIVDLGLCKLVDSSHPMTNSIGVGNRLYRAPECWYQGGSYVRNSVGGRKAHIGNSADVWSVGLIFSQMLSSRWVMGDILSRCFYDDAAVPLVQALRKDSDKRFDTVTLEQTGVAGLAELINGMLQKDPSQRIDPEDLASRMEELVQRETEESINDEEPPAHFFPPSLPAPLPTTNILRERERAPMGRIDRDDRVGTVQPMWVPVRQETPSEIPAAPLFLDTPSGQR</sequence>
<dbReference type="InterPro" id="IPR011009">
    <property type="entry name" value="Kinase-like_dom_sf"/>
</dbReference>
<feature type="region of interest" description="Disordered" evidence="7">
    <location>
        <begin position="3340"/>
        <end position="3360"/>
    </location>
</feature>
<dbReference type="InterPro" id="IPR000719">
    <property type="entry name" value="Prot_kinase_dom"/>
</dbReference>
<accession>A0A9K3CNL6</accession>
<dbReference type="Gene3D" id="2.130.10.130">
    <property type="entry name" value="Integrin alpha, N-terminal"/>
    <property type="match status" value="3"/>
</dbReference>
<dbReference type="Pfam" id="PF14312">
    <property type="entry name" value="FG-GAP_2"/>
    <property type="match status" value="1"/>
</dbReference>
<dbReference type="PANTHER" id="PTHR36220">
    <property type="entry name" value="UNNAMED PRODUCT"/>
    <property type="match status" value="1"/>
</dbReference>
<dbReference type="PANTHER" id="PTHR36220:SF1">
    <property type="entry name" value="GAMMA TUBULIN COMPLEX COMPONENT C-TERMINAL DOMAIN-CONTAINING PROTEIN"/>
    <property type="match status" value="1"/>
</dbReference>
<protein>
    <recommendedName>
        <fullName evidence="8">Protein kinase domain-containing protein</fullName>
    </recommendedName>
</protein>
<evidence type="ECO:0000256" key="4">
    <source>
        <dbReference type="ARBA" id="ARBA00022840"/>
    </source>
</evidence>
<dbReference type="InterPro" id="IPR017441">
    <property type="entry name" value="Protein_kinase_ATP_BS"/>
</dbReference>
<evidence type="ECO:0000256" key="6">
    <source>
        <dbReference type="PROSITE-ProRule" id="PRU10141"/>
    </source>
</evidence>
<dbReference type="InterPro" id="IPR013519">
    <property type="entry name" value="Int_alpha_beta-p"/>
</dbReference>
<dbReference type="GO" id="GO:0004672">
    <property type="term" value="F:protein kinase activity"/>
    <property type="evidence" value="ECO:0007669"/>
    <property type="project" value="InterPro"/>
</dbReference>
<dbReference type="PROSITE" id="PS50011">
    <property type="entry name" value="PROTEIN_KINASE_DOM"/>
    <property type="match status" value="1"/>
</dbReference>
<dbReference type="InterPro" id="IPR013517">
    <property type="entry name" value="FG-GAP"/>
</dbReference>
<evidence type="ECO:0000256" key="5">
    <source>
        <dbReference type="ARBA" id="ARBA00023180"/>
    </source>
</evidence>
<dbReference type="PROSITE" id="PS00108">
    <property type="entry name" value="PROTEIN_KINASE_ST"/>
    <property type="match status" value="1"/>
</dbReference>
<dbReference type="SMART" id="SM00191">
    <property type="entry name" value="Int_alpha"/>
    <property type="match status" value="6"/>
</dbReference>
<feature type="compositionally biased region" description="Pro residues" evidence="7">
    <location>
        <begin position="3349"/>
        <end position="3359"/>
    </location>
</feature>
<dbReference type="Pfam" id="PF00069">
    <property type="entry name" value="Pkinase"/>
    <property type="match status" value="1"/>
</dbReference>
<feature type="compositionally biased region" description="Basic and acidic residues" evidence="7">
    <location>
        <begin position="2964"/>
        <end position="2986"/>
    </location>
</feature>
<feature type="region of interest" description="Disordered" evidence="7">
    <location>
        <begin position="2960"/>
        <end position="2986"/>
    </location>
</feature>
<name>A0A9K3CNL6_9EUKA</name>
<reference evidence="9 10" key="1">
    <citation type="journal article" date="2018" name="PLoS ONE">
        <title>The draft genome of Kipferlia bialata reveals reductive genome evolution in fornicate parasites.</title>
        <authorList>
            <person name="Tanifuji G."/>
            <person name="Takabayashi S."/>
            <person name="Kume K."/>
            <person name="Takagi M."/>
            <person name="Nakayama T."/>
            <person name="Kamikawa R."/>
            <person name="Inagaki Y."/>
            <person name="Hashimoto T."/>
        </authorList>
    </citation>
    <scope>NUCLEOTIDE SEQUENCE [LARGE SCALE GENOMIC DNA]</scope>
    <source>
        <strain evidence="9">NY0173</strain>
    </source>
</reference>
<dbReference type="OrthoDB" id="541276at2759"/>
<dbReference type="SMART" id="SM00220">
    <property type="entry name" value="S_TKc"/>
    <property type="match status" value="1"/>
</dbReference>
<evidence type="ECO:0000313" key="9">
    <source>
        <dbReference type="EMBL" id="GIQ79505.1"/>
    </source>
</evidence>
<keyword evidence="4 6" id="KW-0067">ATP-binding</keyword>
<organism evidence="9 10">
    <name type="scientific">Kipferlia bialata</name>
    <dbReference type="NCBI Taxonomy" id="797122"/>
    <lineage>
        <taxon>Eukaryota</taxon>
        <taxon>Metamonada</taxon>
        <taxon>Carpediemonas-like organisms</taxon>
        <taxon>Kipferlia</taxon>
    </lineage>
</organism>
<evidence type="ECO:0000256" key="2">
    <source>
        <dbReference type="ARBA" id="ARBA00022737"/>
    </source>
</evidence>
<dbReference type="Gene3D" id="1.10.510.10">
    <property type="entry name" value="Transferase(Phosphotransferase) domain 1"/>
    <property type="match status" value="1"/>
</dbReference>
<dbReference type="SUPFAM" id="SSF56112">
    <property type="entry name" value="Protein kinase-like (PK-like)"/>
    <property type="match status" value="1"/>
</dbReference>
<feature type="region of interest" description="Disordered" evidence="7">
    <location>
        <begin position="3390"/>
        <end position="3414"/>
    </location>
</feature>
<evidence type="ECO:0000256" key="7">
    <source>
        <dbReference type="SAM" id="MobiDB-lite"/>
    </source>
</evidence>
<dbReference type="GO" id="GO:0005524">
    <property type="term" value="F:ATP binding"/>
    <property type="evidence" value="ECO:0007669"/>
    <property type="project" value="UniProtKB-UniRule"/>
</dbReference>
<keyword evidence="5" id="KW-0325">Glycoprotein</keyword>
<feature type="binding site" evidence="6">
    <location>
        <position position="3044"/>
    </location>
    <ligand>
        <name>ATP</name>
        <dbReference type="ChEBI" id="CHEBI:30616"/>
    </ligand>
</feature>
<dbReference type="CDD" id="cd14014">
    <property type="entry name" value="STKc_PknB_like"/>
    <property type="match status" value="1"/>
</dbReference>
<keyword evidence="10" id="KW-1185">Reference proteome</keyword>
<feature type="domain" description="Protein kinase" evidence="8">
    <location>
        <begin position="3015"/>
        <end position="3333"/>
    </location>
</feature>
<keyword evidence="2" id="KW-0677">Repeat</keyword>
<dbReference type="SUPFAM" id="SSF82171">
    <property type="entry name" value="DPP6 N-terminal domain-like"/>
    <property type="match status" value="1"/>
</dbReference>
<proteinExistence type="predicted"/>
<evidence type="ECO:0000256" key="3">
    <source>
        <dbReference type="ARBA" id="ARBA00022741"/>
    </source>
</evidence>